<sequence>MMSLCPPKYLDPSVIKNRAIPTNNWWGNIIAHDSNAAIQPIWSNPYSLQMVVDKAPFGMSASYPYRSRFSGGSSGNNGAVKYYAHGMVREFLFSAEEILWRKPTFQVTDWADQGVTVKFTASSSGGTMVSDIVSGLVDASMNYSGLTPRLVSTAPISLVNGRPLRGRVRGSYLT</sequence>
<dbReference type="PROSITE" id="PS52008">
    <property type="entry name" value="GH81"/>
    <property type="match status" value="1"/>
</dbReference>
<reference evidence="2" key="2">
    <citation type="submission" date="2015-06" db="UniProtKB">
        <authorList>
            <consortium name="EnsemblProtists"/>
        </authorList>
    </citation>
    <scope>IDENTIFICATION</scope>
    <source>
        <strain evidence="2">Emoy2</strain>
    </source>
</reference>
<dbReference type="Gene3D" id="2.70.98.30">
    <property type="entry name" value="Golgi alpha-mannosidase II, domain 4"/>
    <property type="match status" value="1"/>
</dbReference>
<name>M4BHY5_HYAAE</name>
<reference evidence="3" key="1">
    <citation type="journal article" date="2010" name="Science">
        <title>Signatures of adaptation to obligate biotrophy in the Hyaloperonospora arabidopsidis genome.</title>
        <authorList>
            <person name="Baxter L."/>
            <person name="Tripathy S."/>
            <person name="Ishaque N."/>
            <person name="Boot N."/>
            <person name="Cabral A."/>
            <person name="Kemen E."/>
            <person name="Thines M."/>
            <person name="Ah-Fong A."/>
            <person name="Anderson R."/>
            <person name="Badejoko W."/>
            <person name="Bittner-Eddy P."/>
            <person name="Boore J.L."/>
            <person name="Chibucos M.C."/>
            <person name="Coates M."/>
            <person name="Dehal P."/>
            <person name="Delehaunty K."/>
            <person name="Dong S."/>
            <person name="Downton P."/>
            <person name="Dumas B."/>
            <person name="Fabro G."/>
            <person name="Fronick C."/>
            <person name="Fuerstenberg S.I."/>
            <person name="Fulton L."/>
            <person name="Gaulin E."/>
            <person name="Govers F."/>
            <person name="Hughes L."/>
            <person name="Humphray S."/>
            <person name="Jiang R.H."/>
            <person name="Judelson H."/>
            <person name="Kamoun S."/>
            <person name="Kyung K."/>
            <person name="Meijer H."/>
            <person name="Minx P."/>
            <person name="Morris P."/>
            <person name="Nelson J."/>
            <person name="Phuntumart V."/>
            <person name="Qutob D."/>
            <person name="Rehmany A."/>
            <person name="Rougon-Cardoso A."/>
            <person name="Ryden P."/>
            <person name="Torto-Alalibo T."/>
            <person name="Studholme D."/>
            <person name="Wang Y."/>
            <person name="Win J."/>
            <person name="Wood J."/>
            <person name="Clifton S.W."/>
            <person name="Rogers J."/>
            <person name="Van den Ackerveken G."/>
            <person name="Jones J.D."/>
            <person name="McDowell J.M."/>
            <person name="Beynon J."/>
            <person name="Tyler B.M."/>
        </authorList>
    </citation>
    <scope>NUCLEOTIDE SEQUENCE [LARGE SCALE GENOMIC DNA]</scope>
    <source>
        <strain evidence="3">Emoy2</strain>
    </source>
</reference>
<evidence type="ECO:0000259" key="1">
    <source>
        <dbReference type="Pfam" id="PF03639"/>
    </source>
</evidence>
<dbReference type="VEuPathDB" id="FungiDB:HpaG806011"/>
<dbReference type="Proteomes" id="UP000011713">
    <property type="component" value="Unassembled WGS sequence"/>
</dbReference>
<proteinExistence type="predicted"/>
<dbReference type="AlphaFoldDB" id="M4BHY5"/>
<protein>
    <recommendedName>
        <fullName evidence="1">Glycosyl hydrolase family 81 N-terminal domain-containing protein</fullName>
    </recommendedName>
</protein>
<dbReference type="PANTHER" id="PTHR31983">
    <property type="entry name" value="ENDO-1,3(4)-BETA-GLUCANASE 1"/>
    <property type="match status" value="1"/>
</dbReference>
<feature type="domain" description="Glycosyl hydrolase family 81 N-terminal" evidence="1">
    <location>
        <begin position="16"/>
        <end position="158"/>
    </location>
</feature>
<evidence type="ECO:0000313" key="3">
    <source>
        <dbReference type="Proteomes" id="UP000011713"/>
    </source>
</evidence>
<accession>M4BHY5</accession>
<dbReference type="InterPro" id="IPR005200">
    <property type="entry name" value="Endo-beta-glucanase"/>
</dbReference>
<dbReference type="PANTHER" id="PTHR31983:SF0">
    <property type="entry name" value="GLUCAN ENDO-1,3-BETA-D-GLUCOSIDASE 2"/>
    <property type="match status" value="1"/>
</dbReference>
<keyword evidence="3" id="KW-1185">Reference proteome</keyword>
<dbReference type="InterPro" id="IPR040451">
    <property type="entry name" value="GH81_N"/>
</dbReference>
<organism evidence="2 3">
    <name type="scientific">Hyaloperonospora arabidopsidis (strain Emoy2)</name>
    <name type="common">Downy mildew agent</name>
    <name type="synonym">Peronospora arabidopsidis</name>
    <dbReference type="NCBI Taxonomy" id="559515"/>
    <lineage>
        <taxon>Eukaryota</taxon>
        <taxon>Sar</taxon>
        <taxon>Stramenopiles</taxon>
        <taxon>Oomycota</taxon>
        <taxon>Peronosporomycetes</taxon>
        <taxon>Peronosporales</taxon>
        <taxon>Peronosporaceae</taxon>
        <taxon>Hyaloperonospora</taxon>
    </lineage>
</organism>
<dbReference type="EnsemblProtists" id="HpaT806011">
    <property type="protein sequence ID" value="HpaP806011"/>
    <property type="gene ID" value="HpaG806011"/>
</dbReference>
<dbReference type="Pfam" id="PF03639">
    <property type="entry name" value="Glyco_hydro_81"/>
    <property type="match status" value="1"/>
</dbReference>
<dbReference type="EMBL" id="JH598278">
    <property type="status" value="NOT_ANNOTATED_CDS"/>
    <property type="molecule type" value="Genomic_DNA"/>
</dbReference>
<dbReference type="InParanoid" id="M4BHY5"/>
<dbReference type="GO" id="GO:0052861">
    <property type="term" value="F:endo-1,3(4)-beta-glucanase activity"/>
    <property type="evidence" value="ECO:0007669"/>
    <property type="project" value="InterPro"/>
</dbReference>
<dbReference type="HOGENOM" id="CLU_1542988_0_0_1"/>
<evidence type="ECO:0000313" key="2">
    <source>
        <dbReference type="EnsemblProtists" id="HpaP806011"/>
    </source>
</evidence>
<dbReference type="eggNOG" id="KOG2254">
    <property type="taxonomic scope" value="Eukaryota"/>
</dbReference>